<organism evidence="2 3">
    <name type="scientific">Halobacteriovorax vibrionivorans</name>
    <dbReference type="NCBI Taxonomy" id="2152716"/>
    <lineage>
        <taxon>Bacteria</taxon>
        <taxon>Pseudomonadati</taxon>
        <taxon>Bdellovibrionota</taxon>
        <taxon>Bacteriovoracia</taxon>
        <taxon>Bacteriovoracales</taxon>
        <taxon>Halobacteriovoraceae</taxon>
        <taxon>Halobacteriovorax</taxon>
    </lineage>
</organism>
<reference evidence="3" key="1">
    <citation type="journal article" date="2019" name="Int. J. Syst. Evol. Microbiol.">
        <title>Halobacteriovorax valvorus sp. nov., a novel prokaryotic predator isolated from coastal seawater of China.</title>
        <authorList>
            <person name="Chen M.-X."/>
        </authorList>
    </citation>
    <scope>NUCLEOTIDE SEQUENCE [LARGE SCALE GENOMIC DNA]</scope>
    <source>
        <strain evidence="3">BL9</strain>
    </source>
</reference>
<dbReference type="Proteomes" id="UP000443582">
    <property type="component" value="Unassembled WGS sequence"/>
</dbReference>
<protein>
    <submittedName>
        <fullName evidence="2">Uncharacterized protein</fullName>
    </submittedName>
</protein>
<keyword evidence="3" id="KW-1185">Reference proteome</keyword>
<evidence type="ECO:0000256" key="1">
    <source>
        <dbReference type="SAM" id="SignalP"/>
    </source>
</evidence>
<dbReference type="RefSeq" id="WP_114705627.1">
    <property type="nucleotide sequence ID" value="NZ_QDKL01000001.1"/>
</dbReference>
<feature type="chain" id="PRO_5045895551" evidence="1">
    <location>
        <begin position="29"/>
        <end position="191"/>
    </location>
</feature>
<gene>
    <name evidence="2" type="ORF">DAY19_02615</name>
</gene>
<evidence type="ECO:0000313" key="3">
    <source>
        <dbReference type="Proteomes" id="UP000443582"/>
    </source>
</evidence>
<keyword evidence="1" id="KW-0732">Signal</keyword>
<name>A0ABY0IKL0_9BACT</name>
<accession>A0ABY0IKL0</accession>
<comment type="caution">
    <text evidence="2">The sequence shown here is derived from an EMBL/GenBank/DDBJ whole genome shotgun (WGS) entry which is preliminary data.</text>
</comment>
<dbReference type="EMBL" id="QDKL01000001">
    <property type="protein sequence ID" value="RZF22683.1"/>
    <property type="molecule type" value="Genomic_DNA"/>
</dbReference>
<feature type="signal peptide" evidence="1">
    <location>
        <begin position="1"/>
        <end position="28"/>
    </location>
</feature>
<proteinExistence type="predicted"/>
<sequence>MFKKTLKKLLTSSYILLSFCIFINTAKAKVEEPNYNFTFDKFKPFHPGQKLSDIQKEYKAMRLINNGEVVKIYEIQIRHQNYFFPVFVHIKNSDNTVLDFYARLPNYFLHNTFHQSLINRYGKQDQFLNRDGTSVYIWKDEENKRVTYSGACTITCFPIYIHMIGKDEFENPNNFLTQLLKANSTPGKDPK</sequence>
<evidence type="ECO:0000313" key="2">
    <source>
        <dbReference type="EMBL" id="RZF22683.1"/>
    </source>
</evidence>